<accession>A0A3P7V2H4</accession>
<protein>
    <submittedName>
        <fullName evidence="3">Neur_chan_LBD domain-containing protein</fullName>
    </submittedName>
</protein>
<reference evidence="3" key="2">
    <citation type="submission" date="2019-09" db="UniProtKB">
        <authorList>
            <consortium name="WormBaseParasite"/>
        </authorList>
    </citation>
    <scope>IDENTIFICATION</scope>
</reference>
<evidence type="ECO:0000313" key="1">
    <source>
        <dbReference type="EMBL" id="VDO37929.1"/>
    </source>
</evidence>
<accession>A0A183FBR6</accession>
<reference evidence="1 2" key="1">
    <citation type="submission" date="2018-11" db="EMBL/GenBank/DDBJ databases">
        <authorList>
            <consortium name="Pathogen Informatics"/>
        </authorList>
    </citation>
    <scope>NUCLEOTIDE SEQUENCE [LARGE SCALE GENOMIC DNA]</scope>
</reference>
<organism evidence="2 3">
    <name type="scientific">Heligmosomoides polygyrus</name>
    <name type="common">Parasitic roundworm</name>
    <dbReference type="NCBI Taxonomy" id="6339"/>
    <lineage>
        <taxon>Eukaryota</taxon>
        <taxon>Metazoa</taxon>
        <taxon>Ecdysozoa</taxon>
        <taxon>Nematoda</taxon>
        <taxon>Chromadorea</taxon>
        <taxon>Rhabditida</taxon>
        <taxon>Rhabditina</taxon>
        <taxon>Rhabditomorpha</taxon>
        <taxon>Strongyloidea</taxon>
        <taxon>Heligmosomidae</taxon>
        <taxon>Heligmosomoides</taxon>
    </lineage>
</organism>
<evidence type="ECO:0000313" key="3">
    <source>
        <dbReference type="WBParaSite" id="HPBE_0000360801-mRNA-1"/>
    </source>
</evidence>
<dbReference type="EMBL" id="UZAH01011053">
    <property type="protein sequence ID" value="VDO37929.1"/>
    <property type="molecule type" value="Genomic_DNA"/>
</dbReference>
<evidence type="ECO:0000313" key="2">
    <source>
        <dbReference type="Proteomes" id="UP000050761"/>
    </source>
</evidence>
<name>A0A183FBR6_HELPZ</name>
<gene>
    <name evidence="1" type="ORF">HPBE_LOCUS3609</name>
</gene>
<keyword evidence="2" id="KW-1185">Reference proteome</keyword>
<sequence length="104" mass="12253">MNNHLILEAKDFFVFMPDRLELHCIQLDKFAFNVENRTYGYDRRLISVRDFVWIYDLQPTMAALSSPADHLSRARIQRISATDPDAAFFFRAHRFAFVSPPVWS</sequence>
<dbReference type="Proteomes" id="UP000050761">
    <property type="component" value="Unassembled WGS sequence"/>
</dbReference>
<dbReference type="OrthoDB" id="10558400at2759"/>
<proteinExistence type="predicted"/>
<dbReference type="WBParaSite" id="HPBE_0000360801-mRNA-1">
    <property type="protein sequence ID" value="HPBE_0000360801-mRNA-1"/>
    <property type="gene ID" value="HPBE_0000360801"/>
</dbReference>
<dbReference type="AlphaFoldDB" id="A0A183FBR6"/>